<gene>
    <name evidence="1" type="ORF">LCGC14_1655480</name>
</gene>
<reference evidence="1" key="1">
    <citation type="journal article" date="2015" name="Nature">
        <title>Complex archaea that bridge the gap between prokaryotes and eukaryotes.</title>
        <authorList>
            <person name="Spang A."/>
            <person name="Saw J.H."/>
            <person name="Jorgensen S.L."/>
            <person name="Zaremba-Niedzwiedzka K."/>
            <person name="Martijn J."/>
            <person name="Lind A.E."/>
            <person name="van Eijk R."/>
            <person name="Schleper C."/>
            <person name="Guy L."/>
            <person name="Ettema T.J."/>
        </authorList>
    </citation>
    <scope>NUCLEOTIDE SEQUENCE</scope>
</reference>
<proteinExistence type="predicted"/>
<organism evidence="1">
    <name type="scientific">marine sediment metagenome</name>
    <dbReference type="NCBI Taxonomy" id="412755"/>
    <lineage>
        <taxon>unclassified sequences</taxon>
        <taxon>metagenomes</taxon>
        <taxon>ecological metagenomes</taxon>
    </lineage>
</organism>
<dbReference type="EMBL" id="LAZR01013982">
    <property type="protein sequence ID" value="KKM19456.1"/>
    <property type="molecule type" value="Genomic_DNA"/>
</dbReference>
<evidence type="ECO:0000313" key="1">
    <source>
        <dbReference type="EMBL" id="KKM19456.1"/>
    </source>
</evidence>
<dbReference type="AlphaFoldDB" id="A0A0F9HVL3"/>
<protein>
    <submittedName>
        <fullName evidence="1">Uncharacterized protein</fullName>
    </submittedName>
</protein>
<comment type="caution">
    <text evidence="1">The sequence shown here is derived from an EMBL/GenBank/DDBJ whole genome shotgun (WGS) entry which is preliminary data.</text>
</comment>
<sequence length="66" mass="7729">MRDNDNYGCPKLGKILDQERLMKSNTQAAQDMLNRDPARFHATYGEYWNAQGHYVRRNGAFGHRWG</sequence>
<name>A0A0F9HVL3_9ZZZZ</name>
<accession>A0A0F9HVL3</accession>